<dbReference type="AlphaFoldDB" id="A0A090FGH9"/>
<protein>
    <submittedName>
        <fullName evidence="1">Uncharacterized protein</fullName>
    </submittedName>
</protein>
<organism evidence="1 2">
    <name type="scientific">Mesorhizobium plurifarium</name>
    <dbReference type="NCBI Taxonomy" id="69974"/>
    <lineage>
        <taxon>Bacteria</taxon>
        <taxon>Pseudomonadati</taxon>
        <taxon>Pseudomonadota</taxon>
        <taxon>Alphaproteobacteria</taxon>
        <taxon>Hyphomicrobiales</taxon>
        <taxon>Phyllobacteriaceae</taxon>
        <taxon>Mesorhizobium</taxon>
    </lineage>
</organism>
<gene>
    <name evidence="1" type="ORF">MPLDJ20_110161</name>
</gene>
<name>A0A090FGH9_MESPL</name>
<accession>A0A090FGH9</accession>
<dbReference type="Proteomes" id="UP000046373">
    <property type="component" value="Unassembled WGS sequence"/>
</dbReference>
<proteinExistence type="predicted"/>
<reference evidence="1 2" key="1">
    <citation type="submission" date="2014-08" db="EMBL/GenBank/DDBJ databases">
        <authorList>
            <person name="Moulin Lionel"/>
        </authorList>
    </citation>
    <scope>NUCLEOTIDE SEQUENCE [LARGE SCALE GENOMIC DNA]</scope>
</reference>
<evidence type="ECO:0000313" key="1">
    <source>
        <dbReference type="EMBL" id="CDX18130.1"/>
    </source>
</evidence>
<dbReference type="EMBL" id="CCNB01000003">
    <property type="protein sequence ID" value="CDX18130.1"/>
    <property type="molecule type" value="Genomic_DNA"/>
</dbReference>
<evidence type="ECO:0000313" key="2">
    <source>
        <dbReference type="Proteomes" id="UP000046373"/>
    </source>
</evidence>
<sequence length="69" mass="7374">MHHPHVESPSVAAMVDKLLAEHRTGLLSMQEAISLLRQRTGTDRSDADLAGLITKKAAHLGVAVVIDGH</sequence>